<proteinExistence type="predicted"/>
<sequence>MNRTQKHNLANNVDNKLQSSCSIDEGSLVRMHRSTQDAVHYALNSGQHPQHCRYPGTFSVFGVF</sequence>
<evidence type="ECO:0000313" key="2">
    <source>
        <dbReference type="Proteomes" id="UP001152888"/>
    </source>
</evidence>
<reference evidence="1" key="1">
    <citation type="submission" date="2022-03" db="EMBL/GenBank/DDBJ databases">
        <authorList>
            <person name="Sayadi A."/>
        </authorList>
    </citation>
    <scope>NUCLEOTIDE SEQUENCE</scope>
</reference>
<dbReference type="EMBL" id="CAKOFQ010006911">
    <property type="protein sequence ID" value="CAH1981668.1"/>
    <property type="molecule type" value="Genomic_DNA"/>
</dbReference>
<organism evidence="1 2">
    <name type="scientific">Acanthoscelides obtectus</name>
    <name type="common">Bean weevil</name>
    <name type="synonym">Bruchus obtectus</name>
    <dbReference type="NCBI Taxonomy" id="200917"/>
    <lineage>
        <taxon>Eukaryota</taxon>
        <taxon>Metazoa</taxon>
        <taxon>Ecdysozoa</taxon>
        <taxon>Arthropoda</taxon>
        <taxon>Hexapoda</taxon>
        <taxon>Insecta</taxon>
        <taxon>Pterygota</taxon>
        <taxon>Neoptera</taxon>
        <taxon>Endopterygota</taxon>
        <taxon>Coleoptera</taxon>
        <taxon>Polyphaga</taxon>
        <taxon>Cucujiformia</taxon>
        <taxon>Chrysomeloidea</taxon>
        <taxon>Chrysomelidae</taxon>
        <taxon>Bruchinae</taxon>
        <taxon>Bruchini</taxon>
        <taxon>Acanthoscelides</taxon>
    </lineage>
</organism>
<keyword evidence="2" id="KW-1185">Reference proteome</keyword>
<dbReference type="AlphaFoldDB" id="A0A9P0PDU8"/>
<comment type="caution">
    <text evidence="1">The sequence shown here is derived from an EMBL/GenBank/DDBJ whole genome shotgun (WGS) entry which is preliminary data.</text>
</comment>
<evidence type="ECO:0000313" key="1">
    <source>
        <dbReference type="EMBL" id="CAH1981668.1"/>
    </source>
</evidence>
<protein>
    <submittedName>
        <fullName evidence="1">Uncharacterized protein</fullName>
    </submittedName>
</protein>
<accession>A0A9P0PDU8</accession>
<dbReference type="Proteomes" id="UP001152888">
    <property type="component" value="Unassembled WGS sequence"/>
</dbReference>
<gene>
    <name evidence="1" type="ORF">ACAOBT_LOCUS14606</name>
</gene>
<name>A0A9P0PDU8_ACAOB</name>